<feature type="domain" description="Major facilitator superfamily (MFS) profile" evidence="7">
    <location>
        <begin position="10"/>
        <end position="456"/>
    </location>
</feature>
<feature type="transmembrane region" description="Helical" evidence="6">
    <location>
        <begin position="325"/>
        <end position="344"/>
    </location>
</feature>
<organism evidence="8 9">
    <name type="scientific">Acetomicrobium thermoterrenum DSM 13490</name>
    <dbReference type="NCBI Taxonomy" id="1120987"/>
    <lineage>
        <taxon>Bacteria</taxon>
        <taxon>Thermotogati</taxon>
        <taxon>Synergistota</taxon>
        <taxon>Synergistia</taxon>
        <taxon>Synergistales</taxon>
        <taxon>Acetomicrobiaceae</taxon>
        <taxon>Acetomicrobium</taxon>
    </lineage>
</organism>
<feature type="transmembrane region" description="Helical" evidence="6">
    <location>
        <begin position="140"/>
        <end position="158"/>
    </location>
</feature>
<evidence type="ECO:0000256" key="2">
    <source>
        <dbReference type="ARBA" id="ARBA00022448"/>
    </source>
</evidence>
<protein>
    <submittedName>
        <fullName evidence="8">Drug resistance transporter, EmrB/QacA subfamily</fullName>
    </submittedName>
</protein>
<dbReference type="Pfam" id="PF07690">
    <property type="entry name" value="MFS_1"/>
    <property type="match status" value="2"/>
</dbReference>
<dbReference type="PROSITE" id="PS50850">
    <property type="entry name" value="MFS"/>
    <property type="match status" value="1"/>
</dbReference>
<evidence type="ECO:0000256" key="4">
    <source>
        <dbReference type="ARBA" id="ARBA00022989"/>
    </source>
</evidence>
<evidence type="ECO:0000256" key="1">
    <source>
        <dbReference type="ARBA" id="ARBA00004141"/>
    </source>
</evidence>
<dbReference type="GO" id="GO:0022857">
    <property type="term" value="F:transmembrane transporter activity"/>
    <property type="evidence" value="ECO:0007669"/>
    <property type="project" value="InterPro"/>
</dbReference>
<feature type="transmembrane region" description="Helical" evidence="6">
    <location>
        <begin position="265"/>
        <end position="285"/>
    </location>
</feature>
<proteinExistence type="predicted"/>
<feature type="transmembrane region" description="Helical" evidence="6">
    <location>
        <begin position="164"/>
        <end position="184"/>
    </location>
</feature>
<feature type="transmembrane region" description="Helical" evidence="6">
    <location>
        <begin position="46"/>
        <end position="64"/>
    </location>
</feature>
<gene>
    <name evidence="8" type="ORF">SAMN03080603_00635</name>
</gene>
<comment type="subcellular location">
    <subcellularLocation>
        <location evidence="1">Membrane</location>
        <topology evidence="1">Multi-pass membrane protein</topology>
    </subcellularLocation>
</comment>
<dbReference type="Gene3D" id="1.20.1250.20">
    <property type="entry name" value="MFS general substrate transporter like domains"/>
    <property type="match status" value="2"/>
</dbReference>
<name>A0A1H3EMR1_9BACT</name>
<dbReference type="CDD" id="cd17321">
    <property type="entry name" value="MFS_MMR_MDR_like"/>
    <property type="match status" value="1"/>
</dbReference>
<keyword evidence="2" id="KW-0813">Transport</keyword>
<dbReference type="Proteomes" id="UP000199266">
    <property type="component" value="Unassembled WGS sequence"/>
</dbReference>
<keyword evidence="4 6" id="KW-1133">Transmembrane helix</keyword>
<reference evidence="9" key="1">
    <citation type="submission" date="2016-10" db="EMBL/GenBank/DDBJ databases">
        <authorList>
            <person name="Varghese N."/>
            <person name="Submissions S."/>
        </authorList>
    </citation>
    <scope>NUCLEOTIDE SEQUENCE [LARGE SCALE GENOMIC DNA]</scope>
    <source>
        <strain evidence="9">DSM 13490</strain>
    </source>
</reference>
<dbReference type="InterPro" id="IPR036259">
    <property type="entry name" value="MFS_trans_sf"/>
</dbReference>
<dbReference type="PROSITE" id="PS00216">
    <property type="entry name" value="SUGAR_TRANSPORT_1"/>
    <property type="match status" value="1"/>
</dbReference>
<dbReference type="EMBL" id="FNPD01000003">
    <property type="protein sequence ID" value="SDX79219.1"/>
    <property type="molecule type" value="Genomic_DNA"/>
</dbReference>
<feature type="transmembrane region" description="Helical" evidence="6">
    <location>
        <begin position="108"/>
        <end position="128"/>
    </location>
</feature>
<dbReference type="InterPro" id="IPR020846">
    <property type="entry name" value="MFS_dom"/>
</dbReference>
<dbReference type="GO" id="GO:0016020">
    <property type="term" value="C:membrane"/>
    <property type="evidence" value="ECO:0007669"/>
    <property type="project" value="UniProtKB-SubCell"/>
</dbReference>
<feature type="transmembrane region" description="Helical" evidence="6">
    <location>
        <begin position="196"/>
        <end position="218"/>
    </location>
</feature>
<dbReference type="RefSeq" id="WP_091460540.1">
    <property type="nucleotide sequence ID" value="NZ_FNPD01000003.1"/>
</dbReference>
<dbReference type="PANTHER" id="PTHR42718:SF9">
    <property type="entry name" value="MAJOR FACILITATOR SUPERFAMILY MULTIDRUG TRANSPORTER MFSC"/>
    <property type="match status" value="1"/>
</dbReference>
<dbReference type="InterPro" id="IPR011701">
    <property type="entry name" value="MFS"/>
</dbReference>
<feature type="transmembrane region" description="Helical" evidence="6">
    <location>
        <begin position="396"/>
        <end position="414"/>
    </location>
</feature>
<sequence length="459" mass="49738">MTDKSFKRRVLFVSAAASFLGPFMISTVNIALPVIGLYFKADAADLGWVATSYMLATAAALVPVGRAADIIGRRKIFLLGAALLAIFNFLALFSMNLTFLIFCRLLQGIGGAMIVTTSVAILASIFPPGERGRAMGINTAATYLGLSMGPFCGGILVQNFGWKSIFVSTGVFSLFVFYMILRYIKREWRVAKDEPFDILGSALYVIFLLSFMYGIFLVPQVKSLYFISAGIVIALLFLRHQWIVSNPVFNIKLFLGNRSFAFSNLAALINYAATASVAFLLSLYLQYVKGISPQLAGSVLVIQPAIQAGFSPFAGRMSDNVEPRYIASVGMALTALGLFFLSRLSLATSFFHLIFALCFLGFGFALFSSPNVNAIMSSVTNEYYGAASSTLATMRLLGQTMSLALATAIFSVKLGKAQIAANLDLFLGSVNLAFFISAITCLTGIYFSYVRGKIHIDKT</sequence>
<dbReference type="SUPFAM" id="SSF103473">
    <property type="entry name" value="MFS general substrate transporter"/>
    <property type="match status" value="1"/>
</dbReference>
<feature type="transmembrane region" description="Helical" evidence="6">
    <location>
        <begin position="350"/>
        <end position="367"/>
    </location>
</feature>
<feature type="transmembrane region" description="Helical" evidence="6">
    <location>
        <begin position="224"/>
        <end position="244"/>
    </location>
</feature>
<evidence type="ECO:0000256" key="3">
    <source>
        <dbReference type="ARBA" id="ARBA00022692"/>
    </source>
</evidence>
<dbReference type="InterPro" id="IPR005829">
    <property type="entry name" value="Sugar_transporter_CS"/>
</dbReference>
<evidence type="ECO:0000256" key="5">
    <source>
        <dbReference type="ARBA" id="ARBA00023136"/>
    </source>
</evidence>
<accession>A0A1H3EMR1</accession>
<dbReference type="PANTHER" id="PTHR42718">
    <property type="entry name" value="MAJOR FACILITATOR SUPERFAMILY MULTIDRUG TRANSPORTER MFSC"/>
    <property type="match status" value="1"/>
</dbReference>
<dbReference type="AlphaFoldDB" id="A0A1H3EMR1"/>
<evidence type="ECO:0000259" key="7">
    <source>
        <dbReference type="PROSITE" id="PS50850"/>
    </source>
</evidence>
<evidence type="ECO:0000313" key="9">
    <source>
        <dbReference type="Proteomes" id="UP000199266"/>
    </source>
</evidence>
<keyword evidence="3 6" id="KW-0812">Transmembrane</keyword>
<keyword evidence="5 6" id="KW-0472">Membrane</keyword>
<evidence type="ECO:0000313" key="8">
    <source>
        <dbReference type="EMBL" id="SDX79219.1"/>
    </source>
</evidence>
<evidence type="ECO:0000256" key="6">
    <source>
        <dbReference type="SAM" id="Phobius"/>
    </source>
</evidence>
<keyword evidence="9" id="KW-1185">Reference proteome</keyword>
<feature type="transmembrane region" description="Helical" evidence="6">
    <location>
        <begin position="426"/>
        <end position="449"/>
    </location>
</feature>
<feature type="transmembrane region" description="Helical" evidence="6">
    <location>
        <begin position="76"/>
        <end position="102"/>
    </location>
</feature>